<dbReference type="Proteomes" id="UP000243499">
    <property type="component" value="Chromosome 5"/>
</dbReference>
<sequence>MSRRSDPALMQSAFHSRCRGGGNEPITARTNLCIRLCTQEFDTSHLPDRVRDQVARLATLSQGVRRIIGPLTEGPGPTSRPESLLAPRVACRCPPAGIDRQHILARPVGLSSSTSSSSSASSSSTPSSSSTLSVVVNKMAREDPITYEELSAEHKQRYDEIKTQFEADLIGSFERTRSHGVRWRGFSPEGALDGVDLSTPSEDRTRALRQEVNYAVAHSLHRHSESLVNAFERVALRVVQEIMKHQHSPTGPALGSYKGELPFQTRPPLSYALAAVESHGAPAYVFYKVGDDPTDHQFFNEPPKEIPHGYMCAYIPDSNNPIHLSQKVAGGVSGANAEKQAWLATYATGPSHDSMHSAPGLQTAEQIGAILRDQFGILPKRRAIGYMKPYPSDYDLIPLPPKYRLPEFTKFSGAEGSSSIEHVSRYLAQLGMISVSDPL</sequence>
<accession>A0A2T8IME4</accession>
<name>A0A2T8IME4_9POAL</name>
<feature type="region of interest" description="Disordered" evidence="1">
    <location>
        <begin position="1"/>
        <end position="21"/>
    </location>
</feature>
<evidence type="ECO:0000256" key="1">
    <source>
        <dbReference type="SAM" id="MobiDB-lite"/>
    </source>
</evidence>
<organism evidence="2">
    <name type="scientific">Panicum hallii</name>
    <dbReference type="NCBI Taxonomy" id="206008"/>
    <lineage>
        <taxon>Eukaryota</taxon>
        <taxon>Viridiplantae</taxon>
        <taxon>Streptophyta</taxon>
        <taxon>Embryophyta</taxon>
        <taxon>Tracheophyta</taxon>
        <taxon>Spermatophyta</taxon>
        <taxon>Magnoliopsida</taxon>
        <taxon>Liliopsida</taxon>
        <taxon>Poales</taxon>
        <taxon>Poaceae</taxon>
        <taxon>PACMAD clade</taxon>
        <taxon>Panicoideae</taxon>
        <taxon>Panicodae</taxon>
        <taxon>Paniceae</taxon>
        <taxon>Panicinae</taxon>
        <taxon>Panicum</taxon>
        <taxon>Panicum sect. Panicum</taxon>
    </lineage>
</organism>
<feature type="region of interest" description="Disordered" evidence="1">
    <location>
        <begin position="108"/>
        <end position="133"/>
    </location>
</feature>
<feature type="compositionally biased region" description="Low complexity" evidence="1">
    <location>
        <begin position="111"/>
        <end position="133"/>
    </location>
</feature>
<evidence type="ECO:0000313" key="2">
    <source>
        <dbReference type="EMBL" id="PVH38837.1"/>
    </source>
</evidence>
<dbReference type="AlphaFoldDB" id="A0A2T8IME4"/>
<dbReference type="EMBL" id="CM008050">
    <property type="protein sequence ID" value="PVH38837.1"/>
    <property type="molecule type" value="Genomic_DNA"/>
</dbReference>
<protein>
    <submittedName>
        <fullName evidence="2">Uncharacterized protein</fullName>
    </submittedName>
</protein>
<gene>
    <name evidence="2" type="ORF">PAHAL_5G366500</name>
</gene>
<proteinExistence type="predicted"/>
<dbReference type="Gramene" id="PVH38837">
    <property type="protein sequence ID" value="PVH38837"/>
    <property type="gene ID" value="PAHAL_5G366500"/>
</dbReference>
<reference evidence="2" key="1">
    <citation type="submission" date="2018-04" db="EMBL/GenBank/DDBJ databases">
        <title>WGS assembly of Panicum hallii.</title>
        <authorList>
            <person name="Lovell J."/>
            <person name="Jenkins J."/>
            <person name="Lowry D."/>
            <person name="Mamidi S."/>
            <person name="Sreedasyam A."/>
            <person name="Weng X."/>
            <person name="Barry K."/>
            <person name="Bonette J."/>
            <person name="Campitelli B."/>
            <person name="Daum C."/>
            <person name="Gordon S."/>
            <person name="Gould B."/>
            <person name="Lipzen A."/>
            <person name="Macqueen A."/>
            <person name="Palacio-Mejia J."/>
            <person name="Plott C."/>
            <person name="Shakirov E."/>
            <person name="Shu S."/>
            <person name="Yoshinaga Y."/>
            <person name="Zane M."/>
            <person name="Rokhsar D."/>
            <person name="Grimwood J."/>
            <person name="Schmutz J."/>
            <person name="Juenger T."/>
        </authorList>
    </citation>
    <scope>NUCLEOTIDE SEQUENCE [LARGE SCALE GENOMIC DNA]</scope>
    <source>
        <strain evidence="2">FIL2</strain>
    </source>
</reference>